<proteinExistence type="predicted"/>
<dbReference type="RefSeq" id="WP_124966265.1">
    <property type="nucleotide sequence ID" value="NZ_RRAZ01000030.1"/>
</dbReference>
<dbReference type="OrthoDB" id="7693309at2"/>
<comment type="caution">
    <text evidence="1">The sequence shown here is derived from an EMBL/GenBank/DDBJ whole genome shotgun (WGS) entry which is preliminary data.</text>
</comment>
<accession>A0A3P3DAN1</accession>
<name>A0A3P3DAN1_9RHOB</name>
<dbReference type="InterPro" id="IPR008018">
    <property type="entry name" value="Phage_tail_attach_FII"/>
</dbReference>
<reference evidence="1 2" key="1">
    <citation type="submission" date="2018-11" db="EMBL/GenBank/DDBJ databases">
        <title>Gemmobacter sp. nov., YIM 102744-1 draft genome.</title>
        <authorList>
            <person name="Li G."/>
            <person name="Jiang Y."/>
        </authorList>
    </citation>
    <scope>NUCLEOTIDE SEQUENCE [LARGE SCALE GENOMIC DNA]</scope>
    <source>
        <strain evidence="1 2">YIM 102744-1</strain>
    </source>
</reference>
<dbReference type="AlphaFoldDB" id="A0A3P3DAN1"/>
<evidence type="ECO:0000313" key="2">
    <source>
        <dbReference type="Proteomes" id="UP000282125"/>
    </source>
</evidence>
<dbReference type="EMBL" id="RRAZ01000030">
    <property type="protein sequence ID" value="RRH71399.1"/>
    <property type="molecule type" value="Genomic_DNA"/>
</dbReference>
<dbReference type="Gene3D" id="2.40.10.180">
    <property type="entry name" value="Phage tail proteins"/>
    <property type="match status" value="1"/>
</dbReference>
<sequence>MSSLFDGVSGLINDVFGAPLTYVPKFGLPREIRAIFRGSPVDLVDADGVRVRDLGPTLRLRRGDAPDIGRGDQITLSDGRRFEVDAVWPYRAPASDGFLVCDLTEVSA</sequence>
<gene>
    <name evidence="1" type="ORF">EG244_16420</name>
</gene>
<evidence type="ECO:0000313" key="1">
    <source>
        <dbReference type="EMBL" id="RRH71399.1"/>
    </source>
</evidence>
<dbReference type="InterPro" id="IPR053734">
    <property type="entry name" value="Phage_Head-Tail_Connect_sf"/>
</dbReference>
<organism evidence="1 2">
    <name type="scientific">Falsigemmobacter faecalis</name>
    <dbReference type="NCBI Taxonomy" id="2488730"/>
    <lineage>
        <taxon>Bacteria</taxon>
        <taxon>Pseudomonadati</taxon>
        <taxon>Pseudomonadota</taxon>
        <taxon>Alphaproteobacteria</taxon>
        <taxon>Rhodobacterales</taxon>
        <taxon>Paracoccaceae</taxon>
        <taxon>Falsigemmobacter</taxon>
    </lineage>
</organism>
<protein>
    <submittedName>
        <fullName evidence="1">Uncharacterized protein</fullName>
    </submittedName>
</protein>
<dbReference type="Proteomes" id="UP000282125">
    <property type="component" value="Unassembled WGS sequence"/>
</dbReference>
<keyword evidence="2" id="KW-1185">Reference proteome</keyword>
<dbReference type="Pfam" id="PF05354">
    <property type="entry name" value="Phage_attach"/>
    <property type="match status" value="1"/>
</dbReference>
<dbReference type="GO" id="GO:0019068">
    <property type="term" value="P:virion assembly"/>
    <property type="evidence" value="ECO:0007669"/>
    <property type="project" value="InterPro"/>
</dbReference>